<keyword evidence="3 4" id="KW-0067">ATP-binding</keyword>
<dbReference type="InterPro" id="IPR002543">
    <property type="entry name" value="FtsK_dom"/>
</dbReference>
<sequence length="1450" mass="166312">MRRVFIFNDSSYIEYPLTSVLELRELKIVSEDEKVTFIGKEKQESVKLNTLFWFDNTQYLILDQVHKEYDCGNSYVLIGEKNCDIELTINAKFVLDKDKLINDDLYPVYVNGVKKTDKTIPYKIGDSILIKEVLFTVYRDYVSITGSEEKYRCNLALRNLNTIYFEGFPEYKRSPRVIKKVKNDKITILKPPAKISRKKGSLAKVIIPPLSMACVVVLMSIFMRRGIFVLVSLAGTLITLIFSVTTFFSENKELKENNLKRKKMYENYLLDMRKKLNSYRQNEIDALNYNNPDIHLIEDMVNHYNPRIYERDVNDDDFLAVCVGRAKDSSEYQVVLDYDALEIEKDDLLEEAKEIYSEYQYIDNKPVLVDLKKAHLGIVGEKKEVHQQIKNILAQITFFQSYHDVQIVMLYNEKYIKDFDYIKWYPHVKIHAINLTGNINNERVRDQVLGSLHQILKDRKIKRDENKREMSYYPHFIVVVDDYHLIMNHSIMEHLQEPSTDLGFSLIYTAQKRGNLPENIKTVLLMEDSETATLLLNEGTEVNKRMEESQLNDINLETMARNLCSIKHFQGVTAHIPESITFFDMYKVKRPEELNIKERWAKGDSHKSLAVPIGVRAKDDYVELNLHEKAHGPHGLVAGTTGSGKSEIIQSYILSLAVNFSPYEVGFLLIDYKGGGMANLFKKLPHLLGTITNLDGAESMRALASIKSELARRQKIFNKYEVNNINKYNKLFKQGKAKEPLPHLFIISDEFAELKKEQPEFMTELVSVARIGRTLGVHLILATQKPTGVVDDQIWSNSKFKLALKVQDASDSKEIIKTPDASFITLPGRAYLQVGNNEIYELFQSAWSGATYNEEEESEKIDNRIYKINLLGQCELINQDLSEGESENYSMVSQLDAIVNHIHDLYDGIDHLEITKPWLPSLEDKIISPYIKEVTDLSLVEEIDLNAAVGLMDIPESQAQEDYYVNFVQDGNLAVFSSSGFGKSFTLGTIITSLAIKNNPKYLNFYILDFGNSSLIPYKGLPHTADYMTFDSDEKLKKFKSLIEKEIKRRKQLFGQKMAQNYDMYNKMHPEDKMKAIVIFIDNFDVVKEISMEFEDFIMKMTRDGFGLGIYTIISATRMNAVRFATLNNFKKKIVQYLFDDGDVISLLGRSPYKLNEKKGRALVKNKIVSMMQVYSPVEFEDDVEYMKNLKAIIHDMNSKYTGEKVFGIPILPEIFTTKDFSNYGFEGSTEDLVGLSLEDVRLVSADITGSPYVIIGPVKSGKTNLLEIIMNQGKGPAYLFDSSSLDLYKYKNSDKVRYIETEDEVKTFIEDLVNEIQNRKNGLTKALEENTITSPKEYYSSLPAWSVYIDDADIFIERIKNFSSIFNVLNDATTVSIKIIATVQSTKLKGFDDLTKYFKNTTYGAVLGSQGTVNLFPLSSMRDVPAFSYGVLFNNGNMRKVKIPKYIGF</sequence>
<feature type="transmembrane region" description="Helical" evidence="5">
    <location>
        <begin position="227"/>
        <end position="248"/>
    </location>
</feature>
<keyword evidence="1" id="KW-0677">Repeat</keyword>
<dbReference type="PANTHER" id="PTHR22683">
    <property type="entry name" value="SPORULATION PROTEIN RELATED"/>
    <property type="match status" value="1"/>
</dbReference>
<dbReference type="GO" id="GO:0005524">
    <property type="term" value="F:ATP binding"/>
    <property type="evidence" value="ECO:0007669"/>
    <property type="project" value="UniProtKB-UniRule"/>
</dbReference>
<keyword evidence="2 4" id="KW-0547">Nucleotide-binding</keyword>
<evidence type="ECO:0000256" key="4">
    <source>
        <dbReference type="PROSITE-ProRule" id="PRU00289"/>
    </source>
</evidence>
<evidence type="ECO:0000256" key="2">
    <source>
        <dbReference type="ARBA" id="ARBA00022741"/>
    </source>
</evidence>
<dbReference type="InterPro" id="IPR050206">
    <property type="entry name" value="FtsK/SpoIIIE/SftA"/>
</dbReference>
<dbReference type="PROSITE" id="PS50901">
    <property type="entry name" value="FTSK"/>
    <property type="match status" value="2"/>
</dbReference>
<dbReference type="Proteomes" id="UP000033052">
    <property type="component" value="Chromosome"/>
</dbReference>
<feature type="binding site" evidence="4">
    <location>
        <begin position="639"/>
        <end position="646"/>
    </location>
    <ligand>
        <name>ATP</name>
        <dbReference type="ChEBI" id="CHEBI:30616"/>
    </ligand>
</feature>
<evidence type="ECO:0000313" key="8">
    <source>
        <dbReference type="Proteomes" id="UP000033052"/>
    </source>
</evidence>
<keyword evidence="5" id="KW-1133">Transmembrane helix</keyword>
<dbReference type="Gene3D" id="3.40.50.300">
    <property type="entry name" value="P-loop containing nucleotide triphosphate hydrolases"/>
    <property type="match status" value="4"/>
</dbReference>
<evidence type="ECO:0000256" key="1">
    <source>
        <dbReference type="ARBA" id="ARBA00022737"/>
    </source>
</evidence>
<organism evidence="7 8">
    <name type="scientific">Clostridium sporogenes</name>
    <dbReference type="NCBI Taxonomy" id="1509"/>
    <lineage>
        <taxon>Bacteria</taxon>
        <taxon>Bacillati</taxon>
        <taxon>Bacillota</taxon>
        <taxon>Clostridia</taxon>
        <taxon>Eubacteriales</taxon>
        <taxon>Clostridiaceae</taxon>
        <taxon>Clostridium</taxon>
    </lineage>
</organism>
<dbReference type="KEGG" id="cld:CLSPO_c35100"/>
<reference evidence="7 8" key="1">
    <citation type="journal article" date="2015" name="PLoS ONE">
        <title>A universal mariner transposon system for forward genetic studies in the genus clostridium.</title>
        <authorList>
            <person name="Zhang Y."/>
            <person name="Grosse-Honebrink A."/>
            <person name="Minton N.P."/>
        </authorList>
    </citation>
    <scope>NUCLEOTIDE SEQUENCE [LARGE SCALE GENOMIC DNA]</scope>
    <source>
        <strain evidence="7 8">NCIMB 10696</strain>
    </source>
</reference>
<evidence type="ECO:0000259" key="6">
    <source>
        <dbReference type="PROSITE" id="PS50901"/>
    </source>
</evidence>
<protein>
    <submittedName>
        <fullName evidence="7">FtsK/SpoIIIE family DNA segregation ATPase</fullName>
    </submittedName>
</protein>
<dbReference type="NCBIfam" id="TIGR03928">
    <property type="entry name" value="T7_EssCb_Firm"/>
    <property type="match status" value="1"/>
</dbReference>
<accession>A0A7U4JRW6</accession>
<feature type="domain" description="FtsK" evidence="6">
    <location>
        <begin position="960"/>
        <end position="1145"/>
    </location>
</feature>
<feature type="binding site" evidence="4">
    <location>
        <begin position="977"/>
        <end position="984"/>
    </location>
    <ligand>
        <name>ATP</name>
        <dbReference type="ChEBI" id="CHEBI:30616"/>
    </ligand>
</feature>
<name>A0A7U4JRW6_CLOSG</name>
<keyword evidence="5" id="KW-0812">Transmembrane</keyword>
<dbReference type="InterPro" id="IPR023839">
    <property type="entry name" value="Firmicutes_EssC_C"/>
</dbReference>
<dbReference type="PANTHER" id="PTHR22683:SF1">
    <property type="entry name" value="TYPE VII SECRETION SYSTEM PROTEIN ESSC"/>
    <property type="match status" value="1"/>
</dbReference>
<dbReference type="InterPro" id="IPR027417">
    <property type="entry name" value="P-loop_NTPase"/>
</dbReference>
<keyword evidence="5" id="KW-0472">Membrane</keyword>
<proteinExistence type="predicted"/>
<gene>
    <name evidence="7" type="ORF">CLSPO_c35100</name>
</gene>
<dbReference type="EMBL" id="CP009225">
    <property type="protein sequence ID" value="AKC64200.1"/>
    <property type="molecule type" value="Genomic_DNA"/>
</dbReference>
<evidence type="ECO:0000256" key="5">
    <source>
        <dbReference type="SAM" id="Phobius"/>
    </source>
</evidence>
<feature type="transmembrane region" description="Helical" evidence="5">
    <location>
        <begin position="202"/>
        <end position="221"/>
    </location>
</feature>
<feature type="domain" description="FtsK" evidence="6">
    <location>
        <begin position="619"/>
        <end position="813"/>
    </location>
</feature>
<evidence type="ECO:0000313" key="7">
    <source>
        <dbReference type="EMBL" id="AKC64200.1"/>
    </source>
</evidence>
<dbReference type="SUPFAM" id="SSF52540">
    <property type="entry name" value="P-loop containing nucleoside triphosphate hydrolases"/>
    <property type="match status" value="2"/>
</dbReference>
<dbReference type="GeneID" id="92940123"/>
<dbReference type="RefSeq" id="WP_033061432.1">
    <property type="nucleotide sequence ID" value="NZ_CP009225.1"/>
</dbReference>
<dbReference type="Pfam" id="PF01580">
    <property type="entry name" value="FtsK_SpoIIIE"/>
    <property type="match status" value="2"/>
</dbReference>
<dbReference type="GO" id="GO:0003677">
    <property type="term" value="F:DNA binding"/>
    <property type="evidence" value="ECO:0007669"/>
    <property type="project" value="InterPro"/>
</dbReference>
<evidence type="ECO:0000256" key="3">
    <source>
        <dbReference type="ARBA" id="ARBA00022840"/>
    </source>
</evidence>